<feature type="signal peptide" evidence="1">
    <location>
        <begin position="1"/>
        <end position="17"/>
    </location>
</feature>
<evidence type="ECO:0000313" key="3">
    <source>
        <dbReference type="Proteomes" id="UP000031473"/>
    </source>
</evidence>
<name>A0A0C1F2I5_9FLAO</name>
<sequence>MKALIPILFFLSFQTFAQNKDIALKNRFESYKYLDTINTYSKSFPTKLIEGSGTIKNKSKNIIGSIGFETEISRNHDGKLVRILNSEIHFFKKYKKIPAKTISYQTTIYFDQNEKPEIAKFINEELIDNKIITSKKILLDVNVIDFKKMKLDFYETKINDLLLQVKD</sequence>
<keyword evidence="1" id="KW-0732">Signal</keyword>
<evidence type="ECO:0000313" key="2">
    <source>
        <dbReference type="EMBL" id="KIA82309.1"/>
    </source>
</evidence>
<dbReference type="AlphaFoldDB" id="A0A0C1F2I5"/>
<dbReference type="OrthoDB" id="9788332at2"/>
<organism evidence="2 3">
    <name type="scientific">Kaistella jeonii</name>
    <dbReference type="NCBI Taxonomy" id="266749"/>
    <lineage>
        <taxon>Bacteria</taxon>
        <taxon>Pseudomonadati</taxon>
        <taxon>Bacteroidota</taxon>
        <taxon>Flavobacteriia</taxon>
        <taxon>Flavobacteriales</taxon>
        <taxon>Weeksellaceae</taxon>
        <taxon>Chryseobacterium group</taxon>
        <taxon>Kaistella</taxon>
    </lineage>
</organism>
<dbReference type="STRING" id="266749.SAMN05421876_1273"/>
<proteinExistence type="predicted"/>
<evidence type="ECO:0000256" key="1">
    <source>
        <dbReference type="SAM" id="SignalP"/>
    </source>
</evidence>
<dbReference type="Proteomes" id="UP000031473">
    <property type="component" value="Unassembled WGS sequence"/>
</dbReference>
<gene>
    <name evidence="2" type="ORF">OA86_15085</name>
</gene>
<evidence type="ECO:0008006" key="4">
    <source>
        <dbReference type="Google" id="ProtNLM"/>
    </source>
</evidence>
<feature type="chain" id="PRO_5002149715" description="DUF4468 domain-containing protein" evidence="1">
    <location>
        <begin position="18"/>
        <end position="167"/>
    </location>
</feature>
<accession>A0A0C1F2I5</accession>
<dbReference type="RefSeq" id="WP_039355154.1">
    <property type="nucleotide sequence ID" value="NZ_FOLA01000027.1"/>
</dbReference>
<keyword evidence="3" id="KW-1185">Reference proteome</keyword>
<reference evidence="2 3" key="1">
    <citation type="submission" date="2014-10" db="EMBL/GenBank/DDBJ databases">
        <title>Kaistella jeonii genome.</title>
        <authorList>
            <person name="Clayton J.T."/>
            <person name="Newman J.D."/>
        </authorList>
    </citation>
    <scope>NUCLEOTIDE SEQUENCE [LARGE SCALE GENOMIC DNA]</scope>
    <source>
        <strain evidence="2 3">DSM 17048</strain>
    </source>
</reference>
<comment type="caution">
    <text evidence="2">The sequence shown here is derived from an EMBL/GenBank/DDBJ whole genome shotgun (WGS) entry which is preliminary data.</text>
</comment>
<dbReference type="EMBL" id="JSYL01000029">
    <property type="protein sequence ID" value="KIA82309.1"/>
    <property type="molecule type" value="Genomic_DNA"/>
</dbReference>
<protein>
    <recommendedName>
        <fullName evidence="4">DUF4468 domain-containing protein</fullName>
    </recommendedName>
</protein>